<evidence type="ECO:0000313" key="2">
    <source>
        <dbReference type="EMBL" id="CCD20604.1"/>
    </source>
</evidence>
<feature type="non-terminal residue" evidence="2">
    <location>
        <position position="316"/>
    </location>
</feature>
<dbReference type="EMBL" id="CAEX01005965">
    <property type="protein sequence ID" value="CCD20604.1"/>
    <property type="molecule type" value="Genomic_DNA"/>
</dbReference>
<gene>
    <name evidence="2" type="ORF">TvY486_0034580</name>
</gene>
<keyword evidence="3" id="KW-1185">Reference proteome</keyword>
<name>F9WSR5_TRYVY</name>
<organism evidence="2 3">
    <name type="scientific">Trypanosoma vivax (strain Y486)</name>
    <dbReference type="NCBI Taxonomy" id="1055687"/>
    <lineage>
        <taxon>Eukaryota</taxon>
        <taxon>Discoba</taxon>
        <taxon>Euglenozoa</taxon>
        <taxon>Kinetoplastea</taxon>
        <taxon>Metakinetoplastina</taxon>
        <taxon>Trypanosomatida</taxon>
        <taxon>Trypanosomatidae</taxon>
        <taxon>Trypanosoma</taxon>
        <taxon>Duttonella</taxon>
    </lineage>
</organism>
<accession>F9WSR5</accession>
<keyword evidence="1" id="KW-0732">Signal</keyword>
<proteinExistence type="predicted"/>
<dbReference type="VEuPathDB" id="TriTrypDB:TvY486_0034580"/>
<evidence type="ECO:0000256" key="1">
    <source>
        <dbReference type="SAM" id="SignalP"/>
    </source>
</evidence>
<feature type="chain" id="PRO_5003395318" description="Trypanosome variant surface glycoprotein A-type N-terminal domain-containing protein" evidence="1">
    <location>
        <begin position="29"/>
        <end position="316"/>
    </location>
</feature>
<sequence length="316" mass="32920">MRERSATCAFLAACVLLALLGLRAHAAGKEPMEVDGAKLFCELSGTLKKVASEIAAQLTARQAKVPKLSAVTLLLAQQALAQAHGTGVANDTISSLRARLENVTGAQGKAQQMATLARDIERAASARADEIDSLVHLFARTRGTNNYCEKAEASKSKAQLYVIDAQQGWAAADVKNAAPHGAGATLATTGVAKLKGCARRNTELAIEGAGNTTLIAQIKALTVDLQQMKGRPEIFKADSDSNECADGSGGAGPCDCPLTDGTTGKPADKNGFAIGAWRIKAENEASTPTITWDGADQHAATTHNNTQLGRFATLIN</sequence>
<feature type="signal peptide" evidence="1">
    <location>
        <begin position="1"/>
        <end position="28"/>
    </location>
</feature>
<protein>
    <recommendedName>
        <fullName evidence="4">Trypanosome variant surface glycoprotein A-type N-terminal domain-containing protein</fullName>
    </recommendedName>
</protein>
<evidence type="ECO:0000313" key="3">
    <source>
        <dbReference type="Proteomes" id="UP000009027"/>
    </source>
</evidence>
<dbReference type="AlphaFoldDB" id="F9WSR5"/>
<evidence type="ECO:0008006" key="4">
    <source>
        <dbReference type="Google" id="ProtNLM"/>
    </source>
</evidence>
<dbReference type="Proteomes" id="UP000009027">
    <property type="component" value="Unassembled WGS sequence"/>
</dbReference>
<reference evidence="2 3" key="1">
    <citation type="journal article" date="2012" name="Proc. Natl. Acad. Sci. U.S.A.">
        <title>Antigenic diversity is generated by distinct evolutionary mechanisms in African trypanosome species.</title>
        <authorList>
            <person name="Jackson A.P."/>
            <person name="Berry A."/>
            <person name="Aslett M."/>
            <person name="Allison H.C."/>
            <person name="Burton P."/>
            <person name="Vavrova-Anderson J."/>
            <person name="Brown R."/>
            <person name="Browne H."/>
            <person name="Corton N."/>
            <person name="Hauser H."/>
            <person name="Gamble J."/>
            <person name="Gilderthorp R."/>
            <person name="Marcello L."/>
            <person name="McQuillan J."/>
            <person name="Otto T.D."/>
            <person name="Quail M.A."/>
            <person name="Sanders M.J."/>
            <person name="van Tonder A."/>
            <person name="Ginger M.L."/>
            <person name="Field M.C."/>
            <person name="Barry J.D."/>
            <person name="Hertz-Fowler C."/>
            <person name="Berriman M."/>
        </authorList>
    </citation>
    <scope>NUCLEOTIDE SEQUENCE</scope>
    <source>
        <strain evidence="2 3">Y486</strain>
    </source>
</reference>